<keyword evidence="2" id="KW-0732">Signal</keyword>
<dbReference type="Proteomes" id="UP000187203">
    <property type="component" value="Unassembled WGS sequence"/>
</dbReference>
<gene>
    <name evidence="3" type="ORF">COLO4_28691</name>
</gene>
<keyword evidence="4" id="KW-1185">Reference proteome</keyword>
<organism evidence="3 4">
    <name type="scientific">Corchorus olitorius</name>
    <dbReference type="NCBI Taxonomy" id="93759"/>
    <lineage>
        <taxon>Eukaryota</taxon>
        <taxon>Viridiplantae</taxon>
        <taxon>Streptophyta</taxon>
        <taxon>Embryophyta</taxon>
        <taxon>Tracheophyta</taxon>
        <taxon>Spermatophyta</taxon>
        <taxon>Magnoliopsida</taxon>
        <taxon>eudicotyledons</taxon>
        <taxon>Gunneridae</taxon>
        <taxon>Pentapetalae</taxon>
        <taxon>rosids</taxon>
        <taxon>malvids</taxon>
        <taxon>Malvales</taxon>
        <taxon>Malvaceae</taxon>
        <taxon>Grewioideae</taxon>
        <taxon>Apeibeae</taxon>
        <taxon>Corchorus</taxon>
    </lineage>
</organism>
<accession>A0A1R3HIS3</accession>
<dbReference type="OrthoDB" id="851643at2759"/>
<dbReference type="EMBL" id="AWUE01020024">
    <property type="protein sequence ID" value="OMO70208.1"/>
    <property type="molecule type" value="Genomic_DNA"/>
</dbReference>
<evidence type="ECO:0000313" key="3">
    <source>
        <dbReference type="EMBL" id="OMO70208.1"/>
    </source>
</evidence>
<feature type="signal peptide" evidence="2">
    <location>
        <begin position="1"/>
        <end position="28"/>
    </location>
</feature>
<protein>
    <recommendedName>
        <fullName evidence="5">Transmembrane protein</fullName>
    </recommendedName>
</protein>
<dbReference type="PANTHER" id="PTHR33659:SF13">
    <property type="entry name" value="TRANSMEMBRANE PROTEIN"/>
    <property type="match status" value="1"/>
</dbReference>
<evidence type="ECO:0000313" key="4">
    <source>
        <dbReference type="Proteomes" id="UP000187203"/>
    </source>
</evidence>
<evidence type="ECO:0000256" key="1">
    <source>
        <dbReference type="SAM" id="Phobius"/>
    </source>
</evidence>
<dbReference type="PANTHER" id="PTHR33659">
    <property type="entry name" value="PROTEIN, PUTATIVE-RELATED-RELATED"/>
    <property type="match status" value="1"/>
</dbReference>
<keyword evidence="1" id="KW-0812">Transmembrane</keyword>
<reference evidence="4" key="1">
    <citation type="submission" date="2013-09" db="EMBL/GenBank/DDBJ databases">
        <title>Corchorus olitorius genome sequencing.</title>
        <authorList>
            <person name="Alam M."/>
            <person name="Haque M.S."/>
            <person name="Islam M.S."/>
            <person name="Emdad E.M."/>
            <person name="Islam M.M."/>
            <person name="Ahmed B."/>
            <person name="Halim A."/>
            <person name="Hossen Q.M.M."/>
            <person name="Hossain M.Z."/>
            <person name="Ahmed R."/>
            <person name="Khan M.M."/>
            <person name="Islam R."/>
            <person name="Rashid M.M."/>
            <person name="Khan S.A."/>
            <person name="Rahman M.S."/>
            <person name="Alam M."/>
            <person name="Yahiya A.S."/>
            <person name="Khan M.S."/>
            <person name="Azam M.S."/>
            <person name="Haque T."/>
            <person name="Lashkar M.Z.H."/>
            <person name="Akhand A.I."/>
            <person name="Morshed G."/>
            <person name="Roy S."/>
            <person name="Uddin K.S."/>
            <person name="Rabeya T."/>
            <person name="Hossain A.S."/>
            <person name="Chowdhury A."/>
            <person name="Snigdha A.R."/>
            <person name="Mortoza M.S."/>
            <person name="Matin S.A."/>
            <person name="Hoque S.M.E."/>
            <person name="Islam M.K."/>
            <person name="Roy D.K."/>
            <person name="Haider R."/>
            <person name="Moosa M.M."/>
            <person name="Elias S.M."/>
            <person name="Hasan A.M."/>
            <person name="Jahan S."/>
            <person name="Shafiuddin M."/>
            <person name="Mahmood N."/>
            <person name="Shommy N.S."/>
        </authorList>
    </citation>
    <scope>NUCLEOTIDE SEQUENCE [LARGE SCALE GENOMIC DNA]</scope>
    <source>
        <strain evidence="4">cv. O-4</strain>
    </source>
</reference>
<feature type="chain" id="PRO_5012751623" description="Transmembrane protein" evidence="2">
    <location>
        <begin position="29"/>
        <end position="71"/>
    </location>
</feature>
<proteinExistence type="predicted"/>
<dbReference type="AlphaFoldDB" id="A0A1R3HIS3"/>
<comment type="caution">
    <text evidence="3">The sequence shown here is derived from an EMBL/GenBank/DDBJ whole genome shotgun (WGS) entry which is preliminary data.</text>
</comment>
<evidence type="ECO:0000256" key="2">
    <source>
        <dbReference type="SAM" id="SignalP"/>
    </source>
</evidence>
<sequence length="71" mass="7256">MAQVSISKTMVAIFVALVLSMATAIVSGQDVGMAPVPAPSMDTGAAFSLPISGVSVAFSLIISIFTFLIKH</sequence>
<evidence type="ECO:0008006" key="5">
    <source>
        <dbReference type="Google" id="ProtNLM"/>
    </source>
</evidence>
<name>A0A1R3HIS3_9ROSI</name>
<keyword evidence="1" id="KW-1133">Transmembrane helix</keyword>
<feature type="transmembrane region" description="Helical" evidence="1">
    <location>
        <begin position="44"/>
        <end position="69"/>
    </location>
</feature>
<keyword evidence="1" id="KW-0472">Membrane</keyword>